<sequence length="80" mass="9262">MKHFSSCKANRYLSYISDNSLPFPQHQISKSFTDGMNTASLAKKLGFIDKESIQLHHAIEKLRFLHVLLESNFNKFFRTG</sequence>
<gene>
    <name evidence="1" type="ordered locus">Spirs_0766</name>
</gene>
<organism evidence="1 2">
    <name type="scientific">Sediminispirochaeta smaragdinae (strain DSM 11293 / JCM 15392 / SEBR 4228)</name>
    <name type="common">Spirochaeta smaragdinae</name>
    <dbReference type="NCBI Taxonomy" id="573413"/>
    <lineage>
        <taxon>Bacteria</taxon>
        <taxon>Pseudomonadati</taxon>
        <taxon>Spirochaetota</taxon>
        <taxon>Spirochaetia</taxon>
        <taxon>Spirochaetales</taxon>
        <taxon>Spirochaetaceae</taxon>
        <taxon>Sediminispirochaeta</taxon>
    </lineage>
</organism>
<evidence type="ECO:0000313" key="1">
    <source>
        <dbReference type="EMBL" id="ADK79901.1"/>
    </source>
</evidence>
<dbReference type="HOGENOM" id="CLU_2587985_0_0_12"/>
<keyword evidence="2" id="KW-1185">Reference proteome</keyword>
<dbReference type="AlphaFoldDB" id="E1RC21"/>
<dbReference type="KEGG" id="ssm:Spirs_0766"/>
<evidence type="ECO:0000313" key="2">
    <source>
        <dbReference type="Proteomes" id="UP000002318"/>
    </source>
</evidence>
<protein>
    <submittedName>
        <fullName evidence="1">Uncharacterized protein</fullName>
    </submittedName>
</protein>
<reference evidence="1 2" key="1">
    <citation type="journal article" date="2010" name="Stand. Genomic Sci.">
        <title>Complete genome sequence of Spirochaeta smaragdinae type strain (SEBR 4228).</title>
        <authorList>
            <person name="Mavromatis K."/>
            <person name="Yasawong M."/>
            <person name="Chertkov O."/>
            <person name="Lapidus A."/>
            <person name="Lucas S."/>
            <person name="Nolan M."/>
            <person name="Del Rio T.G."/>
            <person name="Tice H."/>
            <person name="Cheng J.F."/>
            <person name="Pitluck S."/>
            <person name="Liolios K."/>
            <person name="Ivanova N."/>
            <person name="Tapia R."/>
            <person name="Han C."/>
            <person name="Bruce D."/>
            <person name="Goodwin L."/>
            <person name="Pati A."/>
            <person name="Chen A."/>
            <person name="Palaniappan K."/>
            <person name="Land M."/>
            <person name="Hauser L."/>
            <person name="Chang Y.J."/>
            <person name="Jeffries C.D."/>
            <person name="Detter J.C."/>
            <person name="Rohde M."/>
            <person name="Brambilla E."/>
            <person name="Spring S."/>
            <person name="Goker M."/>
            <person name="Sikorski J."/>
            <person name="Woyke T."/>
            <person name="Bristow J."/>
            <person name="Eisen J.A."/>
            <person name="Markowitz V."/>
            <person name="Hugenholtz P."/>
            <person name="Klenk H.P."/>
            <person name="Kyrpides N.C."/>
        </authorList>
    </citation>
    <scope>NUCLEOTIDE SEQUENCE [LARGE SCALE GENOMIC DNA]</scope>
    <source>
        <strain evidence="2">DSM 11293 / JCM 15392 / SEBR 4228</strain>
    </source>
</reference>
<dbReference type="Proteomes" id="UP000002318">
    <property type="component" value="Chromosome"/>
</dbReference>
<name>E1RC21_SEDSS</name>
<dbReference type="EMBL" id="CP002116">
    <property type="protein sequence ID" value="ADK79901.1"/>
    <property type="molecule type" value="Genomic_DNA"/>
</dbReference>
<accession>E1RC21</accession>
<dbReference type="STRING" id="573413.Spirs_0766"/>
<proteinExistence type="predicted"/>